<evidence type="ECO:0000313" key="2">
    <source>
        <dbReference type="EMBL" id="ORV71902.1"/>
    </source>
</evidence>
<protein>
    <recommendedName>
        <fullName evidence="1">SCP2 domain-containing protein</fullName>
    </recommendedName>
</protein>
<sequence length="112" mass="12394">MTTIDDLMRRAAKMIAEDPEQARKFGGIYKFALDGEGGRTFIVDFTDDPRVTDGDGKAQCTISMTASDFIDVVEGRAGPRSLFFKGRLSISGDWRLAMRMRKLNKVMGGGHD</sequence>
<proteinExistence type="predicted"/>
<dbReference type="GO" id="GO:0005829">
    <property type="term" value="C:cytosol"/>
    <property type="evidence" value="ECO:0007669"/>
    <property type="project" value="TreeGrafter"/>
</dbReference>
<comment type="caution">
    <text evidence="2">The sequence shown here is derived from an EMBL/GenBank/DDBJ whole genome shotgun (WGS) entry which is preliminary data.</text>
</comment>
<keyword evidence="3" id="KW-1185">Reference proteome</keyword>
<dbReference type="Pfam" id="PF02036">
    <property type="entry name" value="SCP2"/>
    <property type="match status" value="1"/>
</dbReference>
<gene>
    <name evidence="2" type="ORF">AWC07_04550</name>
</gene>
<dbReference type="InterPro" id="IPR003033">
    <property type="entry name" value="SCP2_sterol-bd_dom"/>
</dbReference>
<dbReference type="Gene3D" id="3.30.1050.10">
    <property type="entry name" value="SCP2 sterol-binding domain"/>
    <property type="match status" value="1"/>
</dbReference>
<dbReference type="Proteomes" id="UP000193738">
    <property type="component" value="Unassembled WGS sequence"/>
</dbReference>
<dbReference type="PANTHER" id="PTHR10094">
    <property type="entry name" value="STEROL CARRIER PROTEIN 2 SCP-2 FAMILY PROTEIN"/>
    <property type="match status" value="1"/>
</dbReference>
<dbReference type="InterPro" id="IPR036527">
    <property type="entry name" value="SCP2_sterol-bd_dom_sf"/>
</dbReference>
<name>A0A1X1VS49_MYCGS</name>
<dbReference type="AlphaFoldDB" id="A0A1X1VS49"/>
<organism evidence="2 3">
    <name type="scientific">Mycobacterium gastri</name>
    <dbReference type="NCBI Taxonomy" id="1777"/>
    <lineage>
        <taxon>Bacteria</taxon>
        <taxon>Bacillati</taxon>
        <taxon>Actinomycetota</taxon>
        <taxon>Actinomycetes</taxon>
        <taxon>Mycobacteriales</taxon>
        <taxon>Mycobacteriaceae</taxon>
        <taxon>Mycobacterium</taxon>
    </lineage>
</organism>
<feature type="domain" description="SCP2" evidence="1">
    <location>
        <begin position="16"/>
        <end position="103"/>
    </location>
</feature>
<evidence type="ECO:0000313" key="3">
    <source>
        <dbReference type="Proteomes" id="UP000193738"/>
    </source>
</evidence>
<evidence type="ECO:0000259" key="1">
    <source>
        <dbReference type="Pfam" id="PF02036"/>
    </source>
</evidence>
<dbReference type="RefSeq" id="WP_036414605.1">
    <property type="nucleotide sequence ID" value="NZ_LQOX01000082.1"/>
</dbReference>
<dbReference type="PANTHER" id="PTHR10094:SF25">
    <property type="entry name" value="SCP2 STEROL-BINDING DOMAIN-CONTAINING PROTEIN 1"/>
    <property type="match status" value="1"/>
</dbReference>
<dbReference type="STRING" id="1777.AWC07_04550"/>
<dbReference type="SUPFAM" id="SSF55718">
    <property type="entry name" value="SCP-like"/>
    <property type="match status" value="1"/>
</dbReference>
<reference evidence="2 3" key="1">
    <citation type="submission" date="2016-01" db="EMBL/GenBank/DDBJ databases">
        <title>The new phylogeny of the genus Mycobacterium.</title>
        <authorList>
            <person name="Tarcisio F."/>
            <person name="Conor M."/>
            <person name="Antonella G."/>
            <person name="Elisabetta G."/>
            <person name="Giulia F.S."/>
            <person name="Sara T."/>
            <person name="Anna F."/>
            <person name="Clotilde B."/>
            <person name="Roberto B."/>
            <person name="Veronica D.S."/>
            <person name="Fabio R."/>
            <person name="Monica P."/>
            <person name="Olivier J."/>
            <person name="Enrico T."/>
            <person name="Nicola S."/>
        </authorList>
    </citation>
    <scope>NUCLEOTIDE SEQUENCE [LARGE SCALE GENOMIC DNA]</scope>
    <source>
        <strain evidence="2 3">DSM 43505</strain>
    </source>
</reference>
<accession>A0A1X1VS49</accession>
<dbReference type="EMBL" id="LQOX01000082">
    <property type="protein sequence ID" value="ORV71902.1"/>
    <property type="molecule type" value="Genomic_DNA"/>
</dbReference>